<reference evidence="5" key="1">
    <citation type="submission" date="2019-03" db="EMBL/GenBank/DDBJ databases">
        <title>Long read genome sequence of the mycoparasitic Pythium oligandrum ATCC 38472 isolated from sugarbeet rhizosphere.</title>
        <authorList>
            <person name="Gaulin E."/>
        </authorList>
    </citation>
    <scope>NUCLEOTIDE SEQUENCE</scope>
    <source>
        <strain evidence="5">ATCC 38472_TT</strain>
    </source>
</reference>
<proteinExistence type="predicted"/>
<sequence length="458" mass="51907">MQVPKMAPESEEDDVYVGYNEWAADGLGITLCTDFVYDVDEDGERGVFIAEDIAPQTQVLSIPLGSLLTTLWVEQQHEDAVYARVLSWVEAQESSPEDGVDVEDDVLATTLLYERFIARDKSKWWRHLQLLPTTYHNALYFTDKEVEMLQGSTVCYIAQQMKTNVDAGFARLKQTLFADIADAVVTHHPERSIEQVEACFSLENYKWALSTIWSRFVSLQIASATFRKAMAPVFDMLNHDPDAEMSHHFDTETQTFQLTSYQHWSAGSQLCINYGALSNHKLLTLYGFVLPENPFDAVEMWLPMDPSSTSEFETKVKLLEEIDVDHEVTPFELTVDELDELLLIVMRIQVLECESSETFQESAQRITNGDSANTENELTALSRLVVIMQQTIQSYAVPSDDPTSKECDGVLHKTPNGVHSLHEHMAQVVRQSDLAILNASIEMLKWRLLDVLPNRQSA</sequence>
<dbReference type="InterPro" id="IPR046341">
    <property type="entry name" value="SET_dom_sf"/>
</dbReference>
<dbReference type="Gene3D" id="3.90.1410.10">
    <property type="entry name" value="set domain protein methyltransferase, domain 1"/>
    <property type="match status" value="1"/>
</dbReference>
<dbReference type="PANTHER" id="PTHR13271">
    <property type="entry name" value="UNCHARACTERIZED PUTATIVE METHYLTRANSFERASE"/>
    <property type="match status" value="1"/>
</dbReference>
<dbReference type="SUPFAM" id="SSF81822">
    <property type="entry name" value="RuBisCo LSMT C-terminal, substrate-binding domain"/>
    <property type="match status" value="1"/>
</dbReference>
<name>A0A8K1C412_PYTOL</name>
<dbReference type="InterPro" id="IPR001214">
    <property type="entry name" value="SET_dom"/>
</dbReference>
<dbReference type="GO" id="GO:0016279">
    <property type="term" value="F:protein-lysine N-methyltransferase activity"/>
    <property type="evidence" value="ECO:0007669"/>
    <property type="project" value="TreeGrafter"/>
</dbReference>
<dbReference type="Proteomes" id="UP000794436">
    <property type="component" value="Unassembled WGS sequence"/>
</dbReference>
<dbReference type="SUPFAM" id="SSF82199">
    <property type="entry name" value="SET domain"/>
    <property type="match status" value="1"/>
</dbReference>
<comment type="caution">
    <text evidence="5">The sequence shown here is derived from an EMBL/GenBank/DDBJ whole genome shotgun (WGS) entry which is preliminary data.</text>
</comment>
<feature type="domain" description="SET" evidence="4">
    <location>
        <begin position="27"/>
        <end position="275"/>
    </location>
</feature>
<dbReference type="InterPro" id="IPR015353">
    <property type="entry name" value="Rubisco_LSMT_subst-bd"/>
</dbReference>
<dbReference type="OrthoDB" id="341421at2759"/>
<keyword evidence="6" id="KW-1185">Reference proteome</keyword>
<dbReference type="Gene3D" id="3.90.1420.10">
    <property type="entry name" value="Rubisco LSMT, substrate-binding domain"/>
    <property type="match status" value="1"/>
</dbReference>
<evidence type="ECO:0000259" key="4">
    <source>
        <dbReference type="PROSITE" id="PS50280"/>
    </source>
</evidence>
<evidence type="ECO:0000313" key="6">
    <source>
        <dbReference type="Proteomes" id="UP000794436"/>
    </source>
</evidence>
<keyword evidence="3" id="KW-0949">S-adenosyl-L-methionine</keyword>
<dbReference type="EMBL" id="SPLM01000146">
    <property type="protein sequence ID" value="TMW56044.1"/>
    <property type="molecule type" value="Genomic_DNA"/>
</dbReference>
<gene>
    <name evidence="5" type="ORF">Poli38472_008692</name>
</gene>
<dbReference type="PANTHER" id="PTHR13271:SF137">
    <property type="entry name" value="SET DOMAIN-CONTAINING PROTEIN"/>
    <property type="match status" value="1"/>
</dbReference>
<dbReference type="InterPro" id="IPR036464">
    <property type="entry name" value="Rubisco_LSMT_subst-bd_sf"/>
</dbReference>
<dbReference type="AlphaFoldDB" id="A0A8K1C412"/>
<evidence type="ECO:0000256" key="3">
    <source>
        <dbReference type="ARBA" id="ARBA00022691"/>
    </source>
</evidence>
<dbReference type="GO" id="GO:0032259">
    <property type="term" value="P:methylation"/>
    <property type="evidence" value="ECO:0007669"/>
    <property type="project" value="UniProtKB-KW"/>
</dbReference>
<organism evidence="5 6">
    <name type="scientific">Pythium oligandrum</name>
    <name type="common">Mycoparasitic fungus</name>
    <dbReference type="NCBI Taxonomy" id="41045"/>
    <lineage>
        <taxon>Eukaryota</taxon>
        <taxon>Sar</taxon>
        <taxon>Stramenopiles</taxon>
        <taxon>Oomycota</taxon>
        <taxon>Peronosporomycetes</taxon>
        <taxon>Pythiales</taxon>
        <taxon>Pythiaceae</taxon>
        <taxon>Pythium</taxon>
    </lineage>
</organism>
<dbReference type="Pfam" id="PF09273">
    <property type="entry name" value="Rubis-subs-bind"/>
    <property type="match status" value="1"/>
</dbReference>
<dbReference type="InterPro" id="IPR050600">
    <property type="entry name" value="SETD3_SETD6_MTase"/>
</dbReference>
<protein>
    <recommendedName>
        <fullName evidence="4">SET domain-containing protein</fullName>
    </recommendedName>
</protein>
<evidence type="ECO:0000313" key="5">
    <source>
        <dbReference type="EMBL" id="TMW56044.1"/>
    </source>
</evidence>
<accession>A0A8K1C412</accession>
<dbReference type="PROSITE" id="PS50280">
    <property type="entry name" value="SET"/>
    <property type="match status" value="1"/>
</dbReference>
<dbReference type="CDD" id="cd10527">
    <property type="entry name" value="SET_LSMT"/>
    <property type="match status" value="1"/>
</dbReference>
<dbReference type="Pfam" id="PF00856">
    <property type="entry name" value="SET"/>
    <property type="match status" value="1"/>
</dbReference>
<evidence type="ECO:0000256" key="1">
    <source>
        <dbReference type="ARBA" id="ARBA00022603"/>
    </source>
</evidence>
<evidence type="ECO:0000256" key="2">
    <source>
        <dbReference type="ARBA" id="ARBA00022679"/>
    </source>
</evidence>
<keyword evidence="1" id="KW-0489">Methyltransferase</keyword>
<keyword evidence="2" id="KW-0808">Transferase</keyword>